<reference evidence="2" key="2">
    <citation type="submission" date="2015-01" db="EMBL/GenBank/DDBJ databases">
        <title>Evolutionary Origins and Diversification of the Mycorrhizal Mutualists.</title>
        <authorList>
            <consortium name="DOE Joint Genome Institute"/>
            <consortium name="Mycorrhizal Genomics Consortium"/>
            <person name="Kohler A."/>
            <person name="Kuo A."/>
            <person name="Nagy L.G."/>
            <person name="Floudas D."/>
            <person name="Copeland A."/>
            <person name="Barry K.W."/>
            <person name="Cichocki N."/>
            <person name="Veneault-Fourrey C."/>
            <person name="LaButti K."/>
            <person name="Lindquist E.A."/>
            <person name="Lipzen A."/>
            <person name="Lundell T."/>
            <person name="Morin E."/>
            <person name="Murat C."/>
            <person name="Riley R."/>
            <person name="Ohm R."/>
            <person name="Sun H."/>
            <person name="Tunlid A."/>
            <person name="Henrissat B."/>
            <person name="Grigoriev I.V."/>
            <person name="Hibbett D.S."/>
            <person name="Martin F."/>
        </authorList>
    </citation>
    <scope>NUCLEOTIDE SEQUENCE [LARGE SCALE GENOMIC DNA]</scope>
    <source>
        <strain evidence="2">ATCC 200175</strain>
    </source>
</reference>
<evidence type="ECO:0000313" key="1">
    <source>
        <dbReference type="EMBL" id="KIJ13127.1"/>
    </source>
</evidence>
<proteinExistence type="predicted"/>
<protein>
    <submittedName>
        <fullName evidence="1">Uncharacterized protein</fullName>
    </submittedName>
</protein>
<keyword evidence="2" id="KW-1185">Reference proteome</keyword>
<gene>
    <name evidence="1" type="ORF">PAXINDRAFT_14027</name>
</gene>
<dbReference type="HOGENOM" id="CLU_504430_0_0_1"/>
<accession>A0A0C9U026</accession>
<dbReference type="AlphaFoldDB" id="A0A0C9U026"/>
<sequence length="540" mass="59418">MREMRLHVFPLATIDTLRSSCLAHSTRLCKPDHTPQAESDSGQSGPLPLATITDHAEHKTSILIPECDDRMAPSPSLHGYKRHRKKGYTRGCVSHHTPSFHAFCTKEGTATNGSEGSFPLLPFILYCPLARITTGASPTCPIICCCFSPSEVAVVTSGTQLLQVPHLTSTRLLQVGGLVIVCRCSATVPVVFRKQKSKMPPRLILHGPTTTTAPASKRQRTQSIATNLVPVATNLVNSVEDSLSACLEPPSGILATQLSPPVVQLTAVTHFSQTATITNALATPPTDPMQLALHNLDMEAHTIRDRISAEERADKETKHSYERHVQNYVAWWENEQSRLTCEDPARPLIPAFPIMPAKVVLFLDYEMTREKKKRGNQEGTVTGSTVGKSQIAQAISALEDHRRNEQHKYKHVADTQRRLRDDTRIRAIESAVRHNEPKRVDSAQTLKATGTSQDTYTREQLQQCSIWGISDGSGPQTTWVALRGRAMLLVSCATAFRGGSCHALEWSDLFVSRVFIDGSNLDTDVLVGAFQLHPKCCFAD</sequence>
<name>A0A0C9U026_PAXIN</name>
<organism evidence="1 2">
    <name type="scientific">Paxillus involutus ATCC 200175</name>
    <dbReference type="NCBI Taxonomy" id="664439"/>
    <lineage>
        <taxon>Eukaryota</taxon>
        <taxon>Fungi</taxon>
        <taxon>Dikarya</taxon>
        <taxon>Basidiomycota</taxon>
        <taxon>Agaricomycotina</taxon>
        <taxon>Agaricomycetes</taxon>
        <taxon>Agaricomycetidae</taxon>
        <taxon>Boletales</taxon>
        <taxon>Paxilineae</taxon>
        <taxon>Paxillaceae</taxon>
        <taxon>Paxillus</taxon>
    </lineage>
</organism>
<dbReference type="Proteomes" id="UP000053647">
    <property type="component" value="Unassembled WGS sequence"/>
</dbReference>
<dbReference type="EMBL" id="KN819355">
    <property type="protein sequence ID" value="KIJ13127.1"/>
    <property type="molecule type" value="Genomic_DNA"/>
</dbReference>
<evidence type="ECO:0000313" key="2">
    <source>
        <dbReference type="Proteomes" id="UP000053647"/>
    </source>
</evidence>
<dbReference type="OrthoDB" id="2649303at2759"/>
<reference evidence="1 2" key="1">
    <citation type="submission" date="2014-06" db="EMBL/GenBank/DDBJ databases">
        <authorList>
            <consortium name="DOE Joint Genome Institute"/>
            <person name="Kuo A."/>
            <person name="Kohler A."/>
            <person name="Nagy L.G."/>
            <person name="Floudas D."/>
            <person name="Copeland A."/>
            <person name="Barry K.W."/>
            <person name="Cichocki N."/>
            <person name="Veneault-Fourrey C."/>
            <person name="LaButti K."/>
            <person name="Lindquist E.A."/>
            <person name="Lipzen A."/>
            <person name="Lundell T."/>
            <person name="Morin E."/>
            <person name="Murat C."/>
            <person name="Sun H."/>
            <person name="Tunlid A."/>
            <person name="Henrissat B."/>
            <person name="Grigoriev I.V."/>
            <person name="Hibbett D.S."/>
            <person name="Martin F."/>
            <person name="Nordberg H.P."/>
            <person name="Cantor M.N."/>
            <person name="Hua S.X."/>
        </authorList>
    </citation>
    <scope>NUCLEOTIDE SEQUENCE [LARGE SCALE GENOMIC DNA]</scope>
    <source>
        <strain evidence="1 2">ATCC 200175</strain>
    </source>
</reference>